<keyword evidence="1" id="KW-0812">Transmembrane</keyword>
<reference evidence="2 3" key="1">
    <citation type="journal article" date="2015" name="Stand. Genomic Sci.">
        <title>Genomic Encyclopedia of Bacterial and Archaeal Type Strains, Phase III: the genomes of soil and plant-associated and newly described type strains.</title>
        <authorList>
            <person name="Whitman W.B."/>
            <person name="Woyke T."/>
            <person name="Klenk H.P."/>
            <person name="Zhou Y."/>
            <person name="Lilburn T.G."/>
            <person name="Beck B.J."/>
            <person name="De Vos P."/>
            <person name="Vandamme P."/>
            <person name="Eisen J.A."/>
            <person name="Garrity G."/>
            <person name="Hugenholtz P."/>
            <person name="Kyrpides N.C."/>
        </authorList>
    </citation>
    <scope>NUCLEOTIDE SEQUENCE [LARGE SCALE GENOMIC DNA]</scope>
    <source>
        <strain evidence="2 3">CV53</strain>
    </source>
</reference>
<sequence>MEVIHIIKNKKILYLAFILFAASMVLNFPFPHESPYGETVISVLNIPVQSINGLQYVGITSLALLIVSLYFLAKSVNKYHGRVVLIAIIIAFAAPSLIVSSFQKTLATGIYAVSYKHEESNCNFEMIDAKTLRGKCELPFDNHSRKDVQFTIEFYEKYLFEDDIRMVSLMNNNADYEVKLKGNESKTLIIESDIDVSNIENHVESGSSTGVNIVIKSKGKVRKL</sequence>
<name>A0A4R2B6G4_9BACI</name>
<protein>
    <submittedName>
        <fullName evidence="2">Uncharacterized protein</fullName>
    </submittedName>
</protein>
<feature type="transmembrane region" description="Helical" evidence="1">
    <location>
        <begin position="12"/>
        <end position="30"/>
    </location>
</feature>
<evidence type="ECO:0000313" key="2">
    <source>
        <dbReference type="EMBL" id="TCN22301.1"/>
    </source>
</evidence>
<keyword evidence="3" id="KW-1185">Reference proteome</keyword>
<feature type="transmembrane region" description="Helical" evidence="1">
    <location>
        <begin position="50"/>
        <end position="71"/>
    </location>
</feature>
<proteinExistence type="predicted"/>
<dbReference type="RefSeq" id="WP_241993986.1">
    <property type="nucleotide sequence ID" value="NZ_SLVV01000011.1"/>
</dbReference>
<gene>
    <name evidence="2" type="ORF">EV146_111140</name>
</gene>
<evidence type="ECO:0000313" key="3">
    <source>
        <dbReference type="Proteomes" id="UP000295689"/>
    </source>
</evidence>
<keyword evidence="1" id="KW-0472">Membrane</keyword>
<keyword evidence="1" id="KW-1133">Transmembrane helix</keyword>
<dbReference type="Proteomes" id="UP000295689">
    <property type="component" value="Unassembled WGS sequence"/>
</dbReference>
<accession>A0A4R2B6G4</accession>
<feature type="transmembrane region" description="Helical" evidence="1">
    <location>
        <begin position="83"/>
        <end position="102"/>
    </location>
</feature>
<dbReference type="EMBL" id="SLVV01000011">
    <property type="protein sequence ID" value="TCN22301.1"/>
    <property type="molecule type" value="Genomic_DNA"/>
</dbReference>
<evidence type="ECO:0000256" key="1">
    <source>
        <dbReference type="SAM" id="Phobius"/>
    </source>
</evidence>
<organism evidence="2 3">
    <name type="scientific">Mesobacillus foraminis</name>
    <dbReference type="NCBI Taxonomy" id="279826"/>
    <lineage>
        <taxon>Bacteria</taxon>
        <taxon>Bacillati</taxon>
        <taxon>Bacillota</taxon>
        <taxon>Bacilli</taxon>
        <taxon>Bacillales</taxon>
        <taxon>Bacillaceae</taxon>
        <taxon>Mesobacillus</taxon>
    </lineage>
</organism>
<comment type="caution">
    <text evidence="2">The sequence shown here is derived from an EMBL/GenBank/DDBJ whole genome shotgun (WGS) entry which is preliminary data.</text>
</comment>
<dbReference type="AlphaFoldDB" id="A0A4R2B6G4"/>